<organism evidence="1">
    <name type="scientific">viral metagenome</name>
    <dbReference type="NCBI Taxonomy" id="1070528"/>
    <lineage>
        <taxon>unclassified sequences</taxon>
        <taxon>metagenomes</taxon>
        <taxon>organismal metagenomes</taxon>
    </lineage>
</organism>
<protein>
    <submittedName>
        <fullName evidence="1">Uncharacterized protein</fullName>
    </submittedName>
</protein>
<sequence length="52" mass="6363">MSELEQKYGVWWEEEETIESNQITTKQQKIYLFFSADPKEIENEKIIQNMHK</sequence>
<dbReference type="EMBL" id="MN739477">
    <property type="protein sequence ID" value="QHT06884.1"/>
    <property type="molecule type" value="Genomic_DNA"/>
</dbReference>
<evidence type="ECO:0000313" key="1">
    <source>
        <dbReference type="EMBL" id="QHT06884.1"/>
    </source>
</evidence>
<accession>A0A6C0CT49</accession>
<reference evidence="1" key="1">
    <citation type="journal article" date="2020" name="Nature">
        <title>Giant virus diversity and host interactions through global metagenomics.</title>
        <authorList>
            <person name="Schulz F."/>
            <person name="Roux S."/>
            <person name="Paez-Espino D."/>
            <person name="Jungbluth S."/>
            <person name="Walsh D.A."/>
            <person name="Denef V.J."/>
            <person name="McMahon K.D."/>
            <person name="Konstantinidis K.T."/>
            <person name="Eloe-Fadrosh E.A."/>
            <person name="Kyrpides N.C."/>
            <person name="Woyke T."/>
        </authorList>
    </citation>
    <scope>NUCLEOTIDE SEQUENCE</scope>
    <source>
        <strain evidence="1">GVMAG-M-3300021473-15</strain>
    </source>
</reference>
<name>A0A6C0CT49_9ZZZZ</name>
<dbReference type="AlphaFoldDB" id="A0A6C0CT49"/>
<proteinExistence type="predicted"/>